<evidence type="ECO:0000256" key="2">
    <source>
        <dbReference type="SAM" id="Phobius"/>
    </source>
</evidence>
<dbReference type="STRING" id="1095630.A0A2J6T3P9"/>
<keyword evidence="2" id="KW-1133">Transmembrane helix</keyword>
<keyword evidence="2" id="KW-0472">Membrane</keyword>
<dbReference type="AlphaFoldDB" id="A0A2J6T3P9"/>
<feature type="transmembrane region" description="Helical" evidence="2">
    <location>
        <begin position="693"/>
        <end position="718"/>
    </location>
</feature>
<feature type="transmembrane region" description="Helical" evidence="2">
    <location>
        <begin position="16"/>
        <end position="41"/>
    </location>
</feature>
<keyword evidence="2" id="KW-0812">Transmembrane</keyword>
<dbReference type="OrthoDB" id="3034003at2759"/>
<evidence type="ECO:0000313" key="3">
    <source>
        <dbReference type="EMBL" id="PMD57642.1"/>
    </source>
</evidence>
<name>A0A2J6T3P9_9HELO</name>
<sequence>MNLLQVIHHGITIGEVAGIISGVTSLVSLTLPLIVALILVWSIKNRQLNASTWSSTAKTLQGTLWPMLLQSDSARGTFVARQVTIVSTTLTCAVVLLFAAHIITPLPLTEEIQPASDTSPVSFVYARDLTFFGQGTAARPTQPLHRSCGTKVYTDCTPSQELFDKLSSGSIGTTIAGPRDIQFRNFFFYQNQTSSNESITVGLTRPMQYLLLNTDYTIVEGLIVDPNNGGIGFRNHTVPTGLQLGATWQEDILWVQPETVCTANNFSIHFPFGNTHLNQLFDGVDTGVDPNAATDRYLQDDGAFASRNWSIPSPRWDIYGEDSLWNITGPIPDLAQRAFLGAWWDNHFTASALKLSQNSTTYIGNKYDQEFKNYTSIINPFAITISNIDGAFMDPSWAYNLWKFVTDNLQRYFPIADFIPGVNASSKFVHNFLAYGHRCFGFDDFDQPNPLKPYIRCGNLYGVAIPDDPRQNEFQIGAMVGQPVYTCASSVKAMIKTVEFTFNGTSSLNNVVVSSIIDKNYTSPEAEPLWGVENVDPSLNLNISDINLLWGLVSDLYENDPEISTIRGKEFYLPVAYSFTDMSVFKDSLAVTSVFTTAWSSVYQEVAWIAGTSFGGLPSYSGDIQYSLFLKWRNLSRTKDGAAQILNLIWTDLVASAVVGTKTGFDNSVSSDGGVLGKREAHKHHSVVIYGNLLFAIPAAFVLLLWILMLVMAIVLLISRKVTGDMLSYYMNQSSLGRAVLNAEQSNSRIATSSSSQWVKEFGNDIIGIRPYTRRALISNHDGARQRGQSLVQQHGEEGDESTELEIMEEEPRVETEDFRSGTLYKLLQRKTL</sequence>
<keyword evidence="4" id="KW-1185">Reference proteome</keyword>
<evidence type="ECO:0000313" key="4">
    <source>
        <dbReference type="Proteomes" id="UP000235371"/>
    </source>
</evidence>
<feature type="region of interest" description="Disordered" evidence="1">
    <location>
        <begin position="788"/>
        <end position="816"/>
    </location>
</feature>
<feature type="compositionally biased region" description="Acidic residues" evidence="1">
    <location>
        <begin position="798"/>
        <end position="809"/>
    </location>
</feature>
<dbReference type="InParanoid" id="A0A2J6T3P9"/>
<organism evidence="3 4">
    <name type="scientific">Hyaloscypha bicolor E</name>
    <dbReference type="NCBI Taxonomy" id="1095630"/>
    <lineage>
        <taxon>Eukaryota</taxon>
        <taxon>Fungi</taxon>
        <taxon>Dikarya</taxon>
        <taxon>Ascomycota</taxon>
        <taxon>Pezizomycotina</taxon>
        <taxon>Leotiomycetes</taxon>
        <taxon>Helotiales</taxon>
        <taxon>Hyaloscyphaceae</taxon>
        <taxon>Hyaloscypha</taxon>
        <taxon>Hyaloscypha bicolor</taxon>
    </lineage>
</organism>
<accession>A0A2J6T3P9</accession>
<proteinExistence type="predicted"/>
<evidence type="ECO:0000256" key="1">
    <source>
        <dbReference type="SAM" id="MobiDB-lite"/>
    </source>
</evidence>
<dbReference type="Proteomes" id="UP000235371">
    <property type="component" value="Unassembled WGS sequence"/>
</dbReference>
<dbReference type="GeneID" id="36588718"/>
<reference evidence="3 4" key="1">
    <citation type="submission" date="2016-04" db="EMBL/GenBank/DDBJ databases">
        <title>A degradative enzymes factory behind the ericoid mycorrhizal symbiosis.</title>
        <authorList>
            <consortium name="DOE Joint Genome Institute"/>
            <person name="Martino E."/>
            <person name="Morin E."/>
            <person name="Grelet G."/>
            <person name="Kuo A."/>
            <person name="Kohler A."/>
            <person name="Daghino S."/>
            <person name="Barry K."/>
            <person name="Choi C."/>
            <person name="Cichocki N."/>
            <person name="Clum A."/>
            <person name="Copeland A."/>
            <person name="Hainaut M."/>
            <person name="Haridas S."/>
            <person name="Labutti K."/>
            <person name="Lindquist E."/>
            <person name="Lipzen A."/>
            <person name="Khouja H.-R."/>
            <person name="Murat C."/>
            <person name="Ohm R."/>
            <person name="Olson A."/>
            <person name="Spatafora J."/>
            <person name="Veneault-Fourrey C."/>
            <person name="Henrissat B."/>
            <person name="Grigoriev I."/>
            <person name="Martin F."/>
            <person name="Perotto S."/>
        </authorList>
    </citation>
    <scope>NUCLEOTIDE SEQUENCE [LARGE SCALE GENOMIC DNA]</scope>
    <source>
        <strain evidence="3 4">E</strain>
    </source>
</reference>
<dbReference type="RefSeq" id="XP_024734546.1">
    <property type="nucleotide sequence ID" value="XM_024880641.1"/>
</dbReference>
<gene>
    <name evidence="3" type="ORF">K444DRAFT_615045</name>
</gene>
<dbReference type="EMBL" id="KZ613846">
    <property type="protein sequence ID" value="PMD57642.1"/>
    <property type="molecule type" value="Genomic_DNA"/>
</dbReference>
<feature type="transmembrane region" description="Helical" evidence="2">
    <location>
        <begin position="83"/>
        <end position="103"/>
    </location>
</feature>
<protein>
    <submittedName>
        <fullName evidence="3">Uncharacterized protein</fullName>
    </submittedName>
</protein>